<dbReference type="GO" id="GO:0015628">
    <property type="term" value="P:protein secretion by the type II secretion system"/>
    <property type="evidence" value="ECO:0007669"/>
    <property type="project" value="InterPro"/>
</dbReference>
<dbReference type="GO" id="GO:0015627">
    <property type="term" value="C:type II protein secretion system complex"/>
    <property type="evidence" value="ECO:0007669"/>
    <property type="project" value="InterPro"/>
</dbReference>
<evidence type="ECO:0000256" key="8">
    <source>
        <dbReference type="ARBA" id="ARBA00023136"/>
    </source>
</evidence>
<evidence type="ECO:0000256" key="2">
    <source>
        <dbReference type="ARBA" id="ARBA00021549"/>
    </source>
</evidence>
<reference evidence="13" key="1">
    <citation type="submission" date="2018-06" db="EMBL/GenBank/DDBJ databases">
        <authorList>
            <person name="O'Rourke A."/>
        </authorList>
    </citation>
    <scope>NUCLEOTIDE SEQUENCE</scope>
    <source>
        <strain evidence="13">132550021-3</strain>
    </source>
</reference>
<keyword evidence="6" id="KW-0812">Transmembrane</keyword>
<dbReference type="GO" id="GO:0005886">
    <property type="term" value="C:plasma membrane"/>
    <property type="evidence" value="ECO:0007669"/>
    <property type="project" value="UniProtKB-SubCell"/>
</dbReference>
<evidence type="ECO:0000256" key="4">
    <source>
        <dbReference type="ARBA" id="ARBA00022481"/>
    </source>
</evidence>
<evidence type="ECO:0000256" key="5">
    <source>
        <dbReference type="ARBA" id="ARBA00022519"/>
    </source>
</evidence>
<evidence type="ECO:0000256" key="7">
    <source>
        <dbReference type="ARBA" id="ARBA00022989"/>
    </source>
</evidence>
<gene>
    <name evidence="13" type="ORF">DEE74_22475</name>
    <name evidence="12" type="ORF">R38712_01735</name>
</gene>
<name>A0A2P4RIH1_RALPI</name>
<evidence type="ECO:0000256" key="3">
    <source>
        <dbReference type="ARBA" id="ARBA00022475"/>
    </source>
</evidence>
<evidence type="ECO:0000313" key="15">
    <source>
        <dbReference type="Proteomes" id="UP001199322"/>
    </source>
</evidence>
<keyword evidence="3" id="KW-1003">Cell membrane</keyword>
<dbReference type="NCBIfam" id="TIGR02532">
    <property type="entry name" value="IV_pilin_GFxxxE"/>
    <property type="match status" value="1"/>
</dbReference>
<dbReference type="EMBL" id="QGBI01000027">
    <property type="protein sequence ID" value="MBX3892639.1"/>
    <property type="molecule type" value="Genomic_DNA"/>
</dbReference>
<comment type="caution">
    <text evidence="13">The sequence shown here is derived from an EMBL/GenBank/DDBJ whole genome shotgun (WGS) entry which is preliminary data.</text>
</comment>
<comment type="subcellular location">
    <subcellularLocation>
        <location evidence="1">Cell inner membrane</location>
        <topology evidence="1">Single-pass membrane protein</topology>
    </subcellularLocation>
</comment>
<evidence type="ECO:0000256" key="1">
    <source>
        <dbReference type="ARBA" id="ARBA00004377"/>
    </source>
</evidence>
<keyword evidence="5" id="KW-0997">Cell inner membrane</keyword>
<dbReference type="SUPFAM" id="SSF54523">
    <property type="entry name" value="Pili subunits"/>
    <property type="match status" value="1"/>
</dbReference>
<dbReference type="InterPro" id="IPR012902">
    <property type="entry name" value="N_methyl_site"/>
</dbReference>
<dbReference type="InterPro" id="IPR045584">
    <property type="entry name" value="Pilin-like"/>
</dbReference>
<keyword evidence="8" id="KW-0472">Membrane</keyword>
<dbReference type="RefSeq" id="WP_080517509.1">
    <property type="nucleotide sequence ID" value="NZ_CATWFT010000004.1"/>
</dbReference>
<proteinExistence type="inferred from homology"/>
<sequence length="193" mass="20840">MLAMNASRLRAGFTLTELVVVLSVISILAVFAAPAALNWWQRETVVVLADRFVSAISLAQTMSRDQRAWVHLGPSNAGQGWSSGWAMYMTPSPQTQATPLEPGTQDILMRVSPPVMPPVEFAFTASQQDVDTLSFAPVGYSRQRNGSQLYGTLTIRSGAHERRVRISSAGRARICDPAKDTKTCGTGASANND</sequence>
<accession>A0A2P4RIH1</accession>
<evidence type="ECO:0000256" key="9">
    <source>
        <dbReference type="ARBA" id="ARBA00025772"/>
    </source>
</evidence>
<dbReference type="EMBL" id="CATWFT010000004">
    <property type="protein sequence ID" value="CAJ0723189.1"/>
    <property type="molecule type" value="Genomic_DNA"/>
</dbReference>
<evidence type="ECO:0000256" key="10">
    <source>
        <dbReference type="ARBA" id="ARBA00030775"/>
    </source>
</evidence>
<evidence type="ECO:0000259" key="11">
    <source>
        <dbReference type="Pfam" id="PF12019"/>
    </source>
</evidence>
<evidence type="ECO:0000313" key="14">
    <source>
        <dbReference type="Proteomes" id="UP001189303"/>
    </source>
</evidence>
<organism evidence="13 15">
    <name type="scientific">Ralstonia pickettii</name>
    <name type="common">Burkholderia pickettii</name>
    <dbReference type="NCBI Taxonomy" id="329"/>
    <lineage>
        <taxon>Bacteria</taxon>
        <taxon>Pseudomonadati</taxon>
        <taxon>Pseudomonadota</taxon>
        <taxon>Betaproteobacteria</taxon>
        <taxon>Burkholderiales</taxon>
        <taxon>Burkholderiaceae</taxon>
        <taxon>Ralstonia</taxon>
    </lineage>
</organism>
<dbReference type="AlphaFoldDB" id="A0A2P4RIH1"/>
<reference evidence="12 14" key="2">
    <citation type="submission" date="2023-07" db="EMBL/GenBank/DDBJ databases">
        <authorList>
            <person name="Peeters C."/>
        </authorList>
    </citation>
    <scope>NUCLEOTIDE SEQUENCE [LARGE SCALE GENOMIC DNA]</scope>
    <source>
        <strain evidence="12 14">R-38712</strain>
    </source>
</reference>
<dbReference type="Gene3D" id="3.55.40.10">
    <property type="entry name" value="minor pseudopilin epsh domain"/>
    <property type="match status" value="1"/>
</dbReference>
<dbReference type="Proteomes" id="UP001199322">
    <property type="component" value="Unassembled WGS sequence"/>
</dbReference>
<dbReference type="Pfam" id="PF12019">
    <property type="entry name" value="GspH"/>
    <property type="match status" value="1"/>
</dbReference>
<dbReference type="Pfam" id="PF07963">
    <property type="entry name" value="N_methyl"/>
    <property type="match status" value="1"/>
</dbReference>
<dbReference type="InterPro" id="IPR022346">
    <property type="entry name" value="T2SS_GspH"/>
</dbReference>
<keyword evidence="4" id="KW-0488">Methylation</keyword>
<evidence type="ECO:0000313" key="13">
    <source>
        <dbReference type="EMBL" id="MBX3892639.1"/>
    </source>
</evidence>
<evidence type="ECO:0000313" key="12">
    <source>
        <dbReference type="EMBL" id="CAJ0723189.1"/>
    </source>
</evidence>
<keyword evidence="7" id="KW-1133">Transmembrane helix</keyword>
<keyword evidence="14" id="KW-1185">Reference proteome</keyword>
<protein>
    <recommendedName>
        <fullName evidence="2">Type II secretion system protein H</fullName>
    </recommendedName>
    <alternativeName>
        <fullName evidence="10">General secretion pathway protein H</fullName>
    </alternativeName>
</protein>
<evidence type="ECO:0000256" key="6">
    <source>
        <dbReference type="ARBA" id="ARBA00022692"/>
    </source>
</evidence>
<dbReference type="Proteomes" id="UP001189303">
    <property type="component" value="Unassembled WGS sequence"/>
</dbReference>
<comment type="similarity">
    <text evidence="9">Belongs to the GSP H family.</text>
</comment>
<feature type="domain" description="General secretion pathway GspH" evidence="11">
    <location>
        <begin position="49"/>
        <end position="170"/>
    </location>
</feature>